<dbReference type="PANTHER" id="PTHR11783">
    <property type="entry name" value="SULFOTRANSFERASE SULT"/>
    <property type="match status" value="1"/>
</dbReference>
<dbReference type="Proteomes" id="UP000719412">
    <property type="component" value="Unassembled WGS sequence"/>
</dbReference>
<feature type="domain" description="Sulfotransferase" evidence="2">
    <location>
        <begin position="57"/>
        <end position="320"/>
    </location>
</feature>
<keyword evidence="1" id="KW-0808">Transferase</keyword>
<accession>A0A8J6HFS3</accession>
<evidence type="ECO:0000256" key="1">
    <source>
        <dbReference type="ARBA" id="ARBA00022679"/>
    </source>
</evidence>
<organism evidence="3 4">
    <name type="scientific">Tenebrio molitor</name>
    <name type="common">Yellow mealworm beetle</name>
    <dbReference type="NCBI Taxonomy" id="7067"/>
    <lineage>
        <taxon>Eukaryota</taxon>
        <taxon>Metazoa</taxon>
        <taxon>Ecdysozoa</taxon>
        <taxon>Arthropoda</taxon>
        <taxon>Hexapoda</taxon>
        <taxon>Insecta</taxon>
        <taxon>Pterygota</taxon>
        <taxon>Neoptera</taxon>
        <taxon>Endopterygota</taxon>
        <taxon>Coleoptera</taxon>
        <taxon>Polyphaga</taxon>
        <taxon>Cucujiformia</taxon>
        <taxon>Tenebrionidae</taxon>
        <taxon>Tenebrio</taxon>
    </lineage>
</organism>
<sequence>MSVSYTVRALDPEDADVVDKAFGVKGAMLEYNPGRCLMPPHHLKIAQAIIDAPVREDDIWLISYPRTGSTWCQEMIWLIGNDLDFDTARNTIQQIRAPLIEMSSVLFKYENSLGKDLIENSVELVNNLPSPRYIKSHLPLPLLPTELDKIKPRIIYTCRNPKDMCVSFYHHCKMLHDLQISFEEFGDQMIRGLTPLGSLFSHYLPFWNKRHETNVLFLKYEDMKRDLRGTVKKIAAFMNKSYTEEEFDKLCDFLSFQNMRDNPGCNFERILEETYGKDFFKRVGNHFIRKGQVGDWKNHMSPELAKRFDDWIEENTKGTGLTFD</sequence>
<dbReference type="AlphaFoldDB" id="A0A8J6HFS3"/>
<reference evidence="3" key="1">
    <citation type="journal article" date="2020" name="J Insects Food Feed">
        <title>The yellow mealworm (Tenebrio molitor) genome: a resource for the emerging insects as food and feed industry.</title>
        <authorList>
            <person name="Eriksson T."/>
            <person name="Andere A."/>
            <person name="Kelstrup H."/>
            <person name="Emery V."/>
            <person name="Picard C."/>
        </authorList>
    </citation>
    <scope>NUCLEOTIDE SEQUENCE</scope>
    <source>
        <strain evidence="3">Stoneville</strain>
        <tissue evidence="3">Whole head</tissue>
    </source>
</reference>
<reference evidence="3" key="2">
    <citation type="submission" date="2021-08" db="EMBL/GenBank/DDBJ databases">
        <authorList>
            <person name="Eriksson T."/>
        </authorList>
    </citation>
    <scope>NUCLEOTIDE SEQUENCE</scope>
    <source>
        <strain evidence="3">Stoneville</strain>
        <tissue evidence="3">Whole head</tissue>
    </source>
</reference>
<protein>
    <recommendedName>
        <fullName evidence="2">Sulfotransferase domain-containing protein</fullName>
    </recommendedName>
</protein>
<proteinExistence type="predicted"/>
<evidence type="ECO:0000259" key="2">
    <source>
        <dbReference type="Pfam" id="PF00685"/>
    </source>
</evidence>
<comment type="caution">
    <text evidence="3">The sequence shown here is derived from an EMBL/GenBank/DDBJ whole genome shotgun (WGS) entry which is preliminary data.</text>
</comment>
<keyword evidence="4" id="KW-1185">Reference proteome</keyword>
<dbReference type="OrthoDB" id="205623at2759"/>
<gene>
    <name evidence="3" type="ORF">GEV33_008935</name>
</gene>
<dbReference type="EMBL" id="JABDTM020024889">
    <property type="protein sequence ID" value="KAH0813856.1"/>
    <property type="molecule type" value="Genomic_DNA"/>
</dbReference>
<dbReference type="GO" id="GO:0008146">
    <property type="term" value="F:sulfotransferase activity"/>
    <property type="evidence" value="ECO:0007669"/>
    <property type="project" value="InterPro"/>
</dbReference>
<evidence type="ECO:0000313" key="3">
    <source>
        <dbReference type="EMBL" id="KAH0813856.1"/>
    </source>
</evidence>
<dbReference type="Pfam" id="PF00685">
    <property type="entry name" value="Sulfotransfer_1"/>
    <property type="match status" value="1"/>
</dbReference>
<name>A0A8J6HFS3_TENMO</name>
<evidence type="ECO:0000313" key="4">
    <source>
        <dbReference type="Proteomes" id="UP000719412"/>
    </source>
</evidence>
<dbReference type="InterPro" id="IPR000863">
    <property type="entry name" value="Sulfotransferase_dom"/>
</dbReference>